<feature type="compositionally biased region" description="Basic and acidic residues" evidence="9">
    <location>
        <begin position="1842"/>
        <end position="1857"/>
    </location>
</feature>
<evidence type="ECO:0000256" key="2">
    <source>
        <dbReference type="ARBA" id="ARBA00022478"/>
    </source>
</evidence>
<name>A0A0S2IC69_9CHLO</name>
<keyword evidence="8" id="KW-0804">Transcription</keyword>
<evidence type="ECO:0000313" key="12">
    <source>
        <dbReference type="EMBL" id="ALO21116.1"/>
    </source>
</evidence>
<keyword evidence="3 12" id="KW-0934">Plastid</keyword>
<sequence length="2200" mass="244076">MNGLNNRFTIRSSFSFNSRGFAFLKRGKALWAGSYLSFGSGYALLPFGKNGFYPWSFMHRSLFSFEEKGKMHMPALSYGSAAPPKPQSMPLGQGAGLSSCCKVRRMCMGMRDPSLYAYARPYAKHLLLLRRKMHEAIYARPAQGACNARTPGSGYRSDWLWVGGGWSGMVWFGNGKVWVGLEQALRGPLTLPSPYPAYLSLRKVLTLPRAQRIRMSQREGPTDPMAGSSSGHKHDAGSFARRADEALRTLRTLPSGKILKGSTGGSARHAKGLYASRRISSPKDKDSLMLIPKGKRHSKGPPIWEGQLNPNGILKSKGGRSSIFWNFCFEKSRLKTFVLWFYLTYGENKTIELLEQLKTIGFEYATKAGVSIGIDDLKIPPQKALLLAKAEKQNRHSIVQFEKAELTGVERFQRLINTWHETSEKIKQEVVNYFESTDILNPVYMMAFSGARGNISQVRQLVGMRGLMADPKGQIIDFPIRSNFREGLTLTEYIISSYGARKGIVDTALRTANAGYLTRRLVDVAQHVIVASLDCGTKRGIYLKEMKEGKKTLVSLSNRLIGRFLAKDIYTLAEKSSLASNYWLENGAAGQKTKGPLDSCSGGLAEPAQQGAICPTGKDPELDIVDSFKLVKIASRNQEITSELASELSKLTAESALRGLRKVSPLFTSPSPTAGLKPGLPLFSSSPLLSRKKEKGEEGKDPDPDALSSSSSLDLASAPGATGVHGSAAELRKILNKEQAPFGDQSAVFSFRENGDWSSPFSDFWPAITEGQSLMEKGEKEKEAESGKIDDSICEASGALNADSNPKRYIDSSEVQRIQKFIETRSAKIINVNNEKKQIYEFKMGVYVRSPLTCETKRLVCQFCYGWNLGQTKLVSIGEAVGVLAAQSIGEPGTQLTMRTFHTGGVFAGDITDQIKAPFNGQVFYPLAMPGTLIRTLEGQIAFLTKNEGNLMVVSEKVLNSLNQSLDEKKQATSGYPILPSNSLLSEILKLENKTILVSETRPKTFKIPPFSVLFCKNAQKIKEKQILAQISSVEKIEKDDAEQKIKSEMEGQVRVRNLSITSKTNDYKDSLATINNWGDLWLLAGKIYELPVKSYLFPRIGDFINRNTFMNKNLFYFLSGTKAEPKQGAAYQGSPHMPMRGISIRESTLGYSQMQSDAGLSSGSSVPMLYASRRGGLFGATWPPLILPPRSTGKEDEQGAFPHACLRAPHQEPDPWDKGQHKEMYAGSPSGDQKDMHKAFAFKDKDKEGSLLRNFSDLKDAKNGQNNFKDRLFWFNLIKKNVRSFVPNGQANFSAFFSEGKEKGRLISYRNQQPYACTALSSPLRGSEASGSAPLTGASFPLVAPGAEYKEHEHLLFSSSRKEKGERSTKDQQDSFALSVEGEDSCCTKNLNYSLSRKSNSPRAAVKQLSPLVAKYSERALHTKLLQVASLSRENRDRRSLLLSRGSVELEGSVELKVAQKWTKQIMGSGCVWSATRKVSEGKVRGTLKDSPNPFANAFPVGAADAEHKHRLPQRGKQQDKAGVKPFPFSLPEGQSLTKKGEKGKDPKATQSLPLYLPNPEGLTHRKQKNFESLAKALKQDICSFQFNKIIYKEAAPGYFFISSLSLVVPKARRTARFYAWSPSLPPYHRAQALRANYAGSSLRWSQTQRYPTDQQHLPSPHPKSATGSAASSFPIIFSSFFRPFFNIETKRREQIIPSNSVFFVPFAFGLNKTKTLIKNLLFSNSFFEKSQSKRALFYDNLKNMNIVINYFTSLSLMTSSGLPKKLTKLTPIIGRKKESQRALRAAHLSQRSAVATPQEPFTHRAGLGSSFPLPLRRGGSEAYSSPFSSSYFSSSLREKGEGEKGWRSPEKEKKASSGFTPNGSCSYASPTSFYQKDRHALRTPTASNRCFSTIGGTKTNANVLLGFSSYIDAPFYLSDSKPVTLWAGSSVGHKPGAQHKEPFDSSNWLRFNIDLSVSERAGWLYPEDKKQTLPIPQSSSTSEESSLQSLKYDIPISALAPTAYSAQNIKVHFSLKKILTNFLANFWKKNKNFRKKSVLVQQNKDVVNLSKRAKKKLLDTDFLILLRHLILIVPKLGILTTDLPSELKRLKIPPAIWPHLKVEPREPFVPKRLAANLPVEEGQSSFSSCLPPLAGLAQGPALATDRINEDPYAYLSGYFWPRIQPYALSYGSAFPDPPDQDLLIRRIKHIDREMDVHL</sequence>
<accession>A0A0S2IC69</accession>
<dbReference type="GO" id="GO:0000428">
    <property type="term" value="C:DNA-directed RNA polymerase complex"/>
    <property type="evidence" value="ECO:0007669"/>
    <property type="project" value="UniProtKB-KW"/>
</dbReference>
<gene>
    <name evidence="12" type="primary">rpoC2</name>
</gene>
<evidence type="ECO:0000256" key="7">
    <source>
        <dbReference type="ARBA" id="ARBA00022833"/>
    </source>
</evidence>
<dbReference type="GO" id="GO:0003899">
    <property type="term" value="F:DNA-directed RNA polymerase activity"/>
    <property type="evidence" value="ECO:0007669"/>
    <property type="project" value="UniProtKB-EC"/>
</dbReference>
<reference evidence="12" key="1">
    <citation type="journal article" date="2015" name="BMC Evol. Biol.">
        <title>Chloroplast phylogenomic analysis of chlorophyte green algae identifies a novel lineage sister to the Sphaeropleales (Chlorophyceae).</title>
        <authorList>
            <person name="Lemieux C."/>
            <person name="Vincent A.T."/>
            <person name="Labarre A."/>
            <person name="Otis C."/>
            <person name="Turmel M."/>
        </authorList>
    </citation>
    <scope>NUCLEOTIDE SEQUENCE</scope>
</reference>
<feature type="region of interest" description="Disordered" evidence="9">
    <location>
        <begin position="677"/>
        <end position="722"/>
    </location>
</feature>
<evidence type="ECO:0000256" key="3">
    <source>
        <dbReference type="ARBA" id="ARBA00022640"/>
    </source>
</evidence>
<dbReference type="Pfam" id="PF05000">
    <property type="entry name" value="RNA_pol_Rpb1_4"/>
    <property type="match status" value="1"/>
</dbReference>
<keyword evidence="7" id="KW-0862">Zinc</keyword>
<dbReference type="InterPro" id="IPR042102">
    <property type="entry name" value="RNA_pol_Rpb1_3_sf"/>
</dbReference>
<dbReference type="SUPFAM" id="SSF64484">
    <property type="entry name" value="beta and beta-prime subunits of DNA dependent RNA-polymerase"/>
    <property type="match status" value="1"/>
</dbReference>
<feature type="non-terminal residue" evidence="12">
    <location>
        <position position="2200"/>
    </location>
</feature>
<dbReference type="PANTHER" id="PTHR19376">
    <property type="entry name" value="DNA-DIRECTED RNA POLYMERASE"/>
    <property type="match status" value="1"/>
</dbReference>
<keyword evidence="6" id="KW-0479">Metal-binding</keyword>
<dbReference type="EMBL" id="KT624879">
    <property type="protein sequence ID" value="ALO21116.1"/>
    <property type="molecule type" value="Genomic_DNA"/>
</dbReference>
<dbReference type="GO" id="GO:0046872">
    <property type="term" value="F:metal ion binding"/>
    <property type="evidence" value="ECO:0007669"/>
    <property type="project" value="UniProtKB-KW"/>
</dbReference>
<keyword evidence="12" id="KW-0150">Chloroplast</keyword>
<feature type="domain" description="RNA polymerase Rpb1" evidence="10">
    <location>
        <begin position="487"/>
        <end position="1038"/>
    </location>
</feature>
<dbReference type="PANTHER" id="PTHR19376:SF68">
    <property type="entry name" value="DNA-DIRECTED RNA POLYMERASE SUBUNIT BETA"/>
    <property type="match status" value="1"/>
</dbReference>
<keyword evidence="4" id="KW-0808">Transferase</keyword>
<dbReference type="EC" id="2.7.7.6" evidence="1"/>
<evidence type="ECO:0000256" key="5">
    <source>
        <dbReference type="ARBA" id="ARBA00022695"/>
    </source>
</evidence>
<geneLocation type="chloroplast" evidence="12"/>
<keyword evidence="5" id="KW-0548">Nucleotidyltransferase</keyword>
<dbReference type="GO" id="GO:0003677">
    <property type="term" value="F:DNA binding"/>
    <property type="evidence" value="ECO:0007669"/>
    <property type="project" value="InterPro"/>
</dbReference>
<dbReference type="Gene3D" id="1.10.132.30">
    <property type="match status" value="1"/>
</dbReference>
<feature type="domain" description="RNA polymerase Rpb1" evidence="11">
    <location>
        <begin position="407"/>
        <end position="484"/>
    </location>
</feature>
<protein>
    <recommendedName>
        <fullName evidence="1">DNA-directed RNA polymerase</fullName>
        <ecNumber evidence="1">2.7.7.6</ecNumber>
    </recommendedName>
</protein>
<feature type="compositionally biased region" description="Low complexity" evidence="9">
    <location>
        <begin position="705"/>
        <end position="719"/>
    </location>
</feature>
<feature type="compositionally biased region" description="Basic and acidic residues" evidence="9">
    <location>
        <begin position="1540"/>
        <end position="1549"/>
    </location>
</feature>
<evidence type="ECO:0000256" key="1">
    <source>
        <dbReference type="ARBA" id="ARBA00012418"/>
    </source>
</evidence>
<evidence type="ECO:0000256" key="8">
    <source>
        <dbReference type="ARBA" id="ARBA00023163"/>
    </source>
</evidence>
<dbReference type="GO" id="GO:0006351">
    <property type="term" value="P:DNA-templated transcription"/>
    <property type="evidence" value="ECO:0007669"/>
    <property type="project" value="InterPro"/>
</dbReference>
<dbReference type="Gene3D" id="1.10.274.100">
    <property type="entry name" value="RNA polymerase Rpb1, domain 3"/>
    <property type="match status" value="1"/>
</dbReference>
<evidence type="ECO:0000259" key="10">
    <source>
        <dbReference type="Pfam" id="PF04998"/>
    </source>
</evidence>
<feature type="region of interest" description="Disordered" evidence="9">
    <location>
        <begin position="1790"/>
        <end position="1809"/>
    </location>
</feature>
<dbReference type="InterPro" id="IPR045867">
    <property type="entry name" value="DNA-dir_RpoC_beta_prime"/>
</dbReference>
<evidence type="ECO:0000259" key="11">
    <source>
        <dbReference type="Pfam" id="PF05000"/>
    </source>
</evidence>
<organism evidence="12">
    <name type="scientific">Staurocarteria crucifera</name>
    <dbReference type="NCBI Taxonomy" id="47781"/>
    <lineage>
        <taxon>Eukaryota</taxon>
        <taxon>Viridiplantae</taxon>
        <taxon>Chlorophyta</taxon>
        <taxon>core chlorophytes</taxon>
        <taxon>Chlorophyceae</taxon>
        <taxon>CS clade</taxon>
        <taxon>Chlamydomonadales</taxon>
        <taxon>Chlamydomonadaceae</taxon>
        <taxon>Staurocarteria</taxon>
    </lineage>
</organism>
<feature type="compositionally biased region" description="Low complexity" evidence="9">
    <location>
        <begin position="677"/>
        <end position="689"/>
    </location>
</feature>
<feature type="region of interest" description="Disordered" evidence="9">
    <location>
        <begin position="1842"/>
        <end position="1864"/>
    </location>
</feature>
<dbReference type="InterPro" id="IPR038120">
    <property type="entry name" value="Rpb1_funnel_sf"/>
</dbReference>
<keyword evidence="2" id="KW-0240">DNA-directed RNA polymerase</keyword>
<evidence type="ECO:0000256" key="4">
    <source>
        <dbReference type="ARBA" id="ARBA00022679"/>
    </source>
</evidence>
<feature type="region of interest" description="Disordered" evidence="9">
    <location>
        <begin position="1507"/>
        <end position="1554"/>
    </location>
</feature>
<dbReference type="InterPro" id="IPR007081">
    <property type="entry name" value="RNA_pol_Rpb1_5"/>
</dbReference>
<proteinExistence type="predicted"/>
<dbReference type="InterPro" id="IPR007083">
    <property type="entry name" value="RNA_pol_Rpb1_4"/>
</dbReference>
<feature type="region of interest" description="Disordered" evidence="9">
    <location>
        <begin position="217"/>
        <end position="237"/>
    </location>
</feature>
<evidence type="ECO:0000256" key="6">
    <source>
        <dbReference type="ARBA" id="ARBA00022723"/>
    </source>
</evidence>
<dbReference type="Pfam" id="PF04998">
    <property type="entry name" value="RNA_pol_Rpb1_5"/>
    <property type="match status" value="1"/>
</dbReference>
<evidence type="ECO:0000256" key="9">
    <source>
        <dbReference type="SAM" id="MobiDB-lite"/>
    </source>
</evidence>
<feature type="compositionally biased region" description="Basic and acidic residues" evidence="9">
    <location>
        <begin position="694"/>
        <end position="703"/>
    </location>
</feature>